<accession>A0A550I2C7</accession>
<keyword evidence="3" id="KW-1185">Reference proteome</keyword>
<reference evidence="2 3" key="1">
    <citation type="submission" date="2019-06" db="EMBL/GenBank/DDBJ databases">
        <title>Gramella sabulilitoris sp. nov., isolated from a marine sand.</title>
        <authorList>
            <person name="Yoon J.-H."/>
        </authorList>
    </citation>
    <scope>NUCLEOTIDE SEQUENCE [LARGE SCALE GENOMIC DNA]</scope>
    <source>
        <strain evidence="2 3">HSMS-1</strain>
    </source>
</reference>
<dbReference type="Proteomes" id="UP000315131">
    <property type="component" value="Unassembled WGS sequence"/>
</dbReference>
<dbReference type="Gene3D" id="3.90.550.10">
    <property type="entry name" value="Spore Coat Polysaccharide Biosynthesis Protein SpsA, Chain A"/>
    <property type="match status" value="1"/>
</dbReference>
<dbReference type="OrthoDB" id="6307329at2"/>
<dbReference type="Pfam" id="PF00535">
    <property type="entry name" value="Glycos_transf_2"/>
    <property type="match status" value="1"/>
</dbReference>
<name>A0A550I2C7_9FLAO</name>
<sequence length="298" mass="34823">MPKFSVVIPNYNRAQKVKVAIQSVLDQTYTDFEIIIVDDKSTDNSISEIEQLKSEKIFVHQLKRNSGAAVARNYGVNLAKGEFISFLDSDDFYEKNFLEESNKLLSETSTDVGFMWTGVRYHYKDRTYERAWTPPRKKNPYITFLHNLQIGSGSGITLKRSAFLECGGFNENLPAVEDTDFFLRISQQYDYVNSDKILMNVIKKGDDRMSKSFEKIAVAYNIFLPEHFDIIDGSKILQAKFYYKLMWLNFHIYEKERARHYYNKIPSELKSIKIKIVKYLYEILPLKQASYIHQKLSA</sequence>
<dbReference type="GO" id="GO:0016740">
    <property type="term" value="F:transferase activity"/>
    <property type="evidence" value="ECO:0007669"/>
    <property type="project" value="UniProtKB-KW"/>
</dbReference>
<dbReference type="AlphaFoldDB" id="A0A550I2C7"/>
<dbReference type="InterPro" id="IPR001173">
    <property type="entry name" value="Glyco_trans_2-like"/>
</dbReference>
<dbReference type="PANTHER" id="PTHR43685:SF2">
    <property type="entry name" value="GLYCOSYLTRANSFERASE 2-LIKE DOMAIN-CONTAINING PROTEIN"/>
    <property type="match status" value="1"/>
</dbReference>
<dbReference type="RefSeq" id="WP_143410404.1">
    <property type="nucleotide sequence ID" value="NZ_VHSF01000002.1"/>
</dbReference>
<dbReference type="CDD" id="cd00761">
    <property type="entry name" value="Glyco_tranf_GTA_type"/>
    <property type="match status" value="1"/>
</dbReference>
<dbReference type="SUPFAM" id="SSF53448">
    <property type="entry name" value="Nucleotide-diphospho-sugar transferases"/>
    <property type="match status" value="1"/>
</dbReference>
<feature type="domain" description="Glycosyltransferase 2-like" evidence="1">
    <location>
        <begin position="5"/>
        <end position="163"/>
    </location>
</feature>
<protein>
    <submittedName>
        <fullName evidence="2">Glycosyltransferase family 2 protein</fullName>
    </submittedName>
</protein>
<evidence type="ECO:0000259" key="1">
    <source>
        <dbReference type="Pfam" id="PF00535"/>
    </source>
</evidence>
<keyword evidence="2" id="KW-0808">Transferase</keyword>
<dbReference type="InterPro" id="IPR029044">
    <property type="entry name" value="Nucleotide-diphossugar_trans"/>
</dbReference>
<dbReference type="InterPro" id="IPR050834">
    <property type="entry name" value="Glycosyltransf_2"/>
</dbReference>
<comment type="caution">
    <text evidence="2">The sequence shown here is derived from an EMBL/GenBank/DDBJ whole genome shotgun (WGS) entry which is preliminary data.</text>
</comment>
<proteinExistence type="predicted"/>
<evidence type="ECO:0000313" key="2">
    <source>
        <dbReference type="EMBL" id="TRO65110.1"/>
    </source>
</evidence>
<dbReference type="PANTHER" id="PTHR43685">
    <property type="entry name" value="GLYCOSYLTRANSFERASE"/>
    <property type="match status" value="1"/>
</dbReference>
<dbReference type="EMBL" id="VHSF01000002">
    <property type="protein sequence ID" value="TRO65110.1"/>
    <property type="molecule type" value="Genomic_DNA"/>
</dbReference>
<evidence type="ECO:0000313" key="3">
    <source>
        <dbReference type="Proteomes" id="UP000315131"/>
    </source>
</evidence>
<organism evidence="2 3">
    <name type="scientific">Christiangramia sabulilitoris</name>
    <dbReference type="NCBI Taxonomy" id="2583991"/>
    <lineage>
        <taxon>Bacteria</taxon>
        <taxon>Pseudomonadati</taxon>
        <taxon>Bacteroidota</taxon>
        <taxon>Flavobacteriia</taxon>
        <taxon>Flavobacteriales</taxon>
        <taxon>Flavobacteriaceae</taxon>
        <taxon>Christiangramia</taxon>
    </lineage>
</organism>
<gene>
    <name evidence="2" type="ORF">FGM01_06805</name>
</gene>